<dbReference type="Proteomes" id="UP001264340">
    <property type="component" value="Unassembled WGS sequence"/>
</dbReference>
<dbReference type="CDD" id="cd16406">
    <property type="entry name" value="ParB_N_like"/>
    <property type="match status" value="1"/>
</dbReference>
<dbReference type="RefSeq" id="WP_310126020.1">
    <property type="nucleotide sequence ID" value="NZ_JAVDRP010000016.1"/>
</dbReference>
<feature type="region of interest" description="Disordered" evidence="1">
    <location>
        <begin position="658"/>
        <end position="696"/>
    </location>
</feature>
<evidence type="ECO:0000313" key="3">
    <source>
        <dbReference type="EMBL" id="MDR6412226.1"/>
    </source>
</evidence>
<dbReference type="SMART" id="SM00470">
    <property type="entry name" value="ParB"/>
    <property type="match status" value="1"/>
</dbReference>
<gene>
    <name evidence="3" type="ORF">J2804_005661</name>
</gene>
<reference evidence="3 4" key="1">
    <citation type="submission" date="2023-07" db="EMBL/GenBank/DDBJ databases">
        <title>Sorghum-associated microbial communities from plants grown in Nebraska, USA.</title>
        <authorList>
            <person name="Schachtman D."/>
        </authorList>
    </citation>
    <scope>NUCLEOTIDE SEQUENCE [LARGE SCALE GENOMIC DNA]</scope>
    <source>
        <strain evidence="3 4">DS1316</strain>
    </source>
</reference>
<dbReference type="PANTHER" id="PTHR33375:SF7">
    <property type="entry name" value="CHROMOSOME 2-PARTITIONING PROTEIN PARB-RELATED"/>
    <property type="match status" value="1"/>
</dbReference>
<organism evidence="3 4">
    <name type="scientific">Paraburkholderia terricola</name>
    <dbReference type="NCBI Taxonomy" id="169427"/>
    <lineage>
        <taxon>Bacteria</taxon>
        <taxon>Pseudomonadati</taxon>
        <taxon>Pseudomonadota</taxon>
        <taxon>Betaproteobacteria</taxon>
        <taxon>Burkholderiales</taxon>
        <taxon>Burkholderiaceae</taxon>
        <taxon>Paraburkholderia</taxon>
    </lineage>
</organism>
<dbReference type="EMBL" id="JAVDRP010000016">
    <property type="protein sequence ID" value="MDR6412226.1"/>
    <property type="molecule type" value="Genomic_DNA"/>
</dbReference>
<dbReference type="PANTHER" id="PTHR33375">
    <property type="entry name" value="CHROMOSOME-PARTITIONING PROTEIN PARB-RELATED"/>
    <property type="match status" value="1"/>
</dbReference>
<feature type="domain" description="ParB-like N-terminal" evidence="2">
    <location>
        <begin position="24"/>
        <end position="122"/>
    </location>
</feature>
<name>A0ABU1M045_9BURK</name>
<dbReference type="InterPro" id="IPR003115">
    <property type="entry name" value="ParB_N"/>
</dbReference>
<accession>A0ABU1M045</accession>
<feature type="compositionally biased region" description="Acidic residues" evidence="1">
    <location>
        <begin position="658"/>
        <end position="679"/>
    </location>
</feature>
<keyword evidence="4" id="KW-1185">Reference proteome</keyword>
<dbReference type="InterPro" id="IPR050336">
    <property type="entry name" value="Chromosome_partition/occlusion"/>
</dbReference>
<evidence type="ECO:0000259" key="2">
    <source>
        <dbReference type="SMART" id="SM00470"/>
    </source>
</evidence>
<dbReference type="InterPro" id="IPR036086">
    <property type="entry name" value="ParB/Sulfiredoxin_sf"/>
</dbReference>
<sequence>MEVVENRVTEPVAEASFGNHAQIEYVPYGRLCRSPLNVRKKAPTGIEALAETIVVKCILQNLVVHEVKGRSKQPKLGVCAGQRRLAALDLLFSQGRITKDYPVPVLIVSEGEAVAASLIENREREAMSIADESVAFRLLTEEGKSVAHVAALFKVSEMVVRRALKIANLAPALLDLLRDDKLDYEQAKVLVLADDHATQEGVWNNAINAWQRRPSELRAAITKAEIDARDSALAKFVGLDAYEAAGGFVRRDLFSDGEHAGYITDADLLHRLATDRLIEISQAVAAQGWNWIETRTRGDASELIRYGRVHSTTRKPTKNEKAELAALVAARDAAHMELNAYYDEDGAEDEARYDRLSTAVDVATHAVDQYAERFEVFTPEDMQRAGAFVYLDDDGFVTIERGLIRPEERAAARGGDALPVTATEQSGKPARVTPLHNEKLCRRLTAHRTAAIQTELAKHPNVALAVLMSRMIPVVFDEHYERQYPEHAIQVDLRTSRNALVKHADDMADSVAWKEVEAERAKWMRMLPARADALVPWLLDQGSDIQSNLFAFCVAATVDGIDGSDHAHAVNSLADVLSVDLSYYWKPTRASYFHHVSKSRIADVLREHVSPQAAAEVQGMKKDAAAAAAEVRMAGSGWLPEVLANRAVPEFRSYAWADDDADGEAGEAGDAGGDADELTGEGGDATGDDEGLAEAA</sequence>
<dbReference type="Pfam" id="PF02195">
    <property type="entry name" value="ParB_N"/>
    <property type="match status" value="1"/>
</dbReference>
<dbReference type="Gene3D" id="1.10.10.2830">
    <property type="match status" value="1"/>
</dbReference>
<dbReference type="SUPFAM" id="SSF110849">
    <property type="entry name" value="ParB/Sulfiredoxin"/>
    <property type="match status" value="1"/>
</dbReference>
<feature type="compositionally biased region" description="Acidic residues" evidence="1">
    <location>
        <begin position="686"/>
        <end position="696"/>
    </location>
</feature>
<dbReference type="SUPFAM" id="SSF109709">
    <property type="entry name" value="KorB DNA-binding domain-like"/>
    <property type="match status" value="1"/>
</dbReference>
<protein>
    <submittedName>
        <fullName evidence="3">ParB family chromosome partitioning protein</fullName>
    </submittedName>
</protein>
<evidence type="ECO:0000313" key="4">
    <source>
        <dbReference type="Proteomes" id="UP001264340"/>
    </source>
</evidence>
<comment type="caution">
    <text evidence="3">The sequence shown here is derived from an EMBL/GenBank/DDBJ whole genome shotgun (WGS) entry which is preliminary data.</text>
</comment>
<proteinExistence type="predicted"/>
<evidence type="ECO:0000256" key="1">
    <source>
        <dbReference type="SAM" id="MobiDB-lite"/>
    </source>
</evidence>